<name>F9U8G5_9GAMM</name>
<keyword evidence="19" id="KW-1185">Reference proteome</keyword>
<dbReference type="GO" id="GO:0051301">
    <property type="term" value="P:cell division"/>
    <property type="evidence" value="ECO:0007669"/>
    <property type="project" value="UniProtKB-KW"/>
</dbReference>
<keyword evidence="10 14" id="KW-0573">Peptidoglycan synthesis</keyword>
<sequence>MSAHLQHTAARMGRVRRLHFVGIGGSGMSGIAELMANLGYEVAGSDLRESDATRRLEGLGVEIFVGHRAEQVADADAVVVSSAIDETNPEIQGARAGRIPIVRRAEMLAELMRFYYGVAVAGTHGKTTTTSLVASILAEGGLDPTFVIGGRLNSAGANAKLGTTKYLVAEADESDASFLYLQPMISIVTNIDADHMRTYGNDFNRLRSTFMEFLHHLPFYGLAVLCIDDDEIRALIETVPRPVRTYGTRPEADVRAVDIRQDGMRTRFRVEARDLESPLEIDLNLPGRHNVLNALAAVSVALELGVDEEAIARALSRFEGVGRRFMISELTDTSGRRLLLVDDYGHHPREIAATLAAARAGWPGRRLVLVFQPHRYTRTQELFEDFVAVLSSTDALVLCEVYPAGEAPIPGADGRALSRAIRTRGELDPVFAQGIDEVPGLLDNLVLDGDMVLMMGAGDIGGLAARLPSLMVRSGS</sequence>
<evidence type="ECO:0000256" key="11">
    <source>
        <dbReference type="ARBA" id="ARBA00023306"/>
    </source>
</evidence>
<feature type="domain" description="Mur ligase central" evidence="17">
    <location>
        <begin position="120"/>
        <end position="301"/>
    </location>
</feature>
<dbReference type="HAMAP" id="MF_00046">
    <property type="entry name" value="MurC"/>
    <property type="match status" value="1"/>
</dbReference>
<gene>
    <name evidence="14" type="primary">murC</name>
    <name evidence="18" type="ORF">ThimaDRAFT_1023</name>
</gene>
<dbReference type="Gene3D" id="3.90.190.20">
    <property type="entry name" value="Mur ligase, C-terminal domain"/>
    <property type="match status" value="1"/>
</dbReference>
<dbReference type="InterPro" id="IPR000713">
    <property type="entry name" value="Mur_ligase_N"/>
</dbReference>
<protein>
    <recommendedName>
        <fullName evidence="3 14">UDP-N-acetylmuramate--L-alanine ligase</fullName>
        <ecNumber evidence="3 14">6.3.2.8</ecNumber>
    </recommendedName>
    <alternativeName>
        <fullName evidence="14">UDP-N-acetylmuramoyl-L-alanine synthetase</fullName>
    </alternativeName>
</protein>
<comment type="catalytic activity">
    <reaction evidence="13 14">
        <text>UDP-N-acetyl-alpha-D-muramate + L-alanine + ATP = UDP-N-acetyl-alpha-D-muramoyl-L-alanine + ADP + phosphate + H(+)</text>
        <dbReference type="Rhea" id="RHEA:23372"/>
        <dbReference type="ChEBI" id="CHEBI:15378"/>
        <dbReference type="ChEBI" id="CHEBI:30616"/>
        <dbReference type="ChEBI" id="CHEBI:43474"/>
        <dbReference type="ChEBI" id="CHEBI:57972"/>
        <dbReference type="ChEBI" id="CHEBI:70757"/>
        <dbReference type="ChEBI" id="CHEBI:83898"/>
        <dbReference type="ChEBI" id="CHEBI:456216"/>
        <dbReference type="EC" id="6.3.2.8"/>
    </reaction>
</comment>
<evidence type="ECO:0000313" key="19">
    <source>
        <dbReference type="Proteomes" id="UP000005459"/>
    </source>
</evidence>
<dbReference type="NCBIfam" id="TIGR01082">
    <property type="entry name" value="murC"/>
    <property type="match status" value="1"/>
</dbReference>
<dbReference type="Pfam" id="PF08245">
    <property type="entry name" value="Mur_ligase_M"/>
    <property type="match status" value="1"/>
</dbReference>
<dbReference type="PATRIC" id="fig|768671.3.peg.1094"/>
<keyword evidence="11 14" id="KW-0131">Cell cycle</keyword>
<keyword evidence="5 14" id="KW-0436">Ligase</keyword>
<dbReference type="GO" id="GO:0009252">
    <property type="term" value="P:peptidoglycan biosynthetic process"/>
    <property type="evidence" value="ECO:0007669"/>
    <property type="project" value="UniProtKB-UniRule"/>
</dbReference>
<feature type="binding site" evidence="14">
    <location>
        <begin position="122"/>
        <end position="128"/>
    </location>
    <ligand>
        <name>ATP</name>
        <dbReference type="ChEBI" id="CHEBI:30616"/>
    </ligand>
</feature>
<dbReference type="InterPro" id="IPR050061">
    <property type="entry name" value="MurCDEF_pg_biosynth"/>
</dbReference>
<dbReference type="Pfam" id="PF02875">
    <property type="entry name" value="Mur_ligase_C"/>
    <property type="match status" value="1"/>
</dbReference>
<comment type="pathway">
    <text evidence="2 14">Cell wall biogenesis; peptidoglycan biosynthesis.</text>
</comment>
<keyword evidence="7 14" id="KW-0547">Nucleotide-binding</keyword>
<evidence type="ECO:0000256" key="3">
    <source>
        <dbReference type="ARBA" id="ARBA00012211"/>
    </source>
</evidence>
<keyword evidence="6 14" id="KW-0132">Cell division</keyword>
<evidence type="ECO:0000256" key="1">
    <source>
        <dbReference type="ARBA" id="ARBA00004496"/>
    </source>
</evidence>
<keyword evidence="4 14" id="KW-0963">Cytoplasm</keyword>
<evidence type="ECO:0000256" key="13">
    <source>
        <dbReference type="ARBA" id="ARBA00047833"/>
    </source>
</evidence>
<evidence type="ECO:0000256" key="8">
    <source>
        <dbReference type="ARBA" id="ARBA00022840"/>
    </source>
</evidence>
<dbReference type="STRING" id="768671.ThimaDRAFT_1023"/>
<comment type="subcellular location">
    <subcellularLocation>
        <location evidence="1 14">Cytoplasm</location>
    </subcellularLocation>
</comment>
<dbReference type="PANTHER" id="PTHR43445">
    <property type="entry name" value="UDP-N-ACETYLMURAMATE--L-ALANINE LIGASE-RELATED"/>
    <property type="match status" value="1"/>
</dbReference>
<evidence type="ECO:0000256" key="14">
    <source>
        <dbReference type="HAMAP-Rule" id="MF_00046"/>
    </source>
</evidence>
<feature type="domain" description="Mur ligase N-terminal catalytic" evidence="15">
    <location>
        <begin position="18"/>
        <end position="116"/>
    </location>
</feature>
<dbReference type="EC" id="6.3.2.8" evidence="3 14"/>
<dbReference type="Gene3D" id="3.40.50.720">
    <property type="entry name" value="NAD(P)-binding Rossmann-like Domain"/>
    <property type="match status" value="1"/>
</dbReference>
<evidence type="ECO:0000256" key="9">
    <source>
        <dbReference type="ARBA" id="ARBA00022960"/>
    </source>
</evidence>
<proteinExistence type="inferred from homology"/>
<dbReference type="InterPro" id="IPR036615">
    <property type="entry name" value="Mur_ligase_C_dom_sf"/>
</dbReference>
<dbReference type="Gene3D" id="3.40.1190.10">
    <property type="entry name" value="Mur-like, catalytic domain"/>
    <property type="match status" value="1"/>
</dbReference>
<dbReference type="InterPro" id="IPR005758">
    <property type="entry name" value="UDP-N-AcMur_Ala_ligase_MurC"/>
</dbReference>
<dbReference type="Proteomes" id="UP000005459">
    <property type="component" value="Unassembled WGS sequence"/>
</dbReference>
<dbReference type="SUPFAM" id="SSF53244">
    <property type="entry name" value="MurD-like peptide ligases, peptide-binding domain"/>
    <property type="match status" value="1"/>
</dbReference>
<keyword evidence="8 14" id="KW-0067">ATP-binding</keyword>
<feature type="domain" description="Mur ligase C-terminal" evidence="16">
    <location>
        <begin position="333"/>
        <end position="458"/>
    </location>
</feature>
<dbReference type="EMBL" id="AFWV01000003">
    <property type="protein sequence ID" value="EGV19577.1"/>
    <property type="molecule type" value="Genomic_DNA"/>
</dbReference>
<dbReference type="GO" id="GO:0008360">
    <property type="term" value="P:regulation of cell shape"/>
    <property type="evidence" value="ECO:0007669"/>
    <property type="project" value="UniProtKB-KW"/>
</dbReference>
<evidence type="ECO:0000256" key="12">
    <source>
        <dbReference type="ARBA" id="ARBA00023316"/>
    </source>
</evidence>
<dbReference type="GO" id="GO:0008763">
    <property type="term" value="F:UDP-N-acetylmuramate-L-alanine ligase activity"/>
    <property type="evidence" value="ECO:0007669"/>
    <property type="project" value="UniProtKB-UniRule"/>
</dbReference>
<dbReference type="InterPro" id="IPR004101">
    <property type="entry name" value="Mur_ligase_C"/>
</dbReference>
<dbReference type="InterPro" id="IPR036565">
    <property type="entry name" value="Mur-like_cat_sf"/>
</dbReference>
<comment type="similarity">
    <text evidence="14">Belongs to the MurCDEF family.</text>
</comment>
<evidence type="ECO:0000256" key="4">
    <source>
        <dbReference type="ARBA" id="ARBA00022490"/>
    </source>
</evidence>
<evidence type="ECO:0000259" key="16">
    <source>
        <dbReference type="Pfam" id="PF02875"/>
    </source>
</evidence>
<evidence type="ECO:0000256" key="5">
    <source>
        <dbReference type="ARBA" id="ARBA00022598"/>
    </source>
</evidence>
<dbReference type="RefSeq" id="WP_007191900.1">
    <property type="nucleotide sequence ID" value="NZ_AFWV01000003.1"/>
</dbReference>
<dbReference type="GO" id="GO:0005524">
    <property type="term" value="F:ATP binding"/>
    <property type="evidence" value="ECO:0007669"/>
    <property type="project" value="UniProtKB-UniRule"/>
</dbReference>
<evidence type="ECO:0000259" key="15">
    <source>
        <dbReference type="Pfam" id="PF01225"/>
    </source>
</evidence>
<dbReference type="PANTHER" id="PTHR43445:SF3">
    <property type="entry name" value="UDP-N-ACETYLMURAMATE--L-ALANINE LIGASE"/>
    <property type="match status" value="1"/>
</dbReference>
<evidence type="ECO:0000256" key="6">
    <source>
        <dbReference type="ARBA" id="ARBA00022618"/>
    </source>
</evidence>
<accession>F9U8G5</accession>
<dbReference type="AlphaFoldDB" id="F9U8G5"/>
<dbReference type="FunFam" id="3.40.1190.10:FF:000001">
    <property type="entry name" value="UDP-N-acetylmuramate--L-alanine ligase"/>
    <property type="match status" value="1"/>
</dbReference>
<keyword evidence="12 14" id="KW-0961">Cell wall biogenesis/degradation</keyword>
<evidence type="ECO:0000256" key="10">
    <source>
        <dbReference type="ARBA" id="ARBA00022984"/>
    </source>
</evidence>
<dbReference type="SUPFAM" id="SSF51984">
    <property type="entry name" value="MurCD N-terminal domain"/>
    <property type="match status" value="1"/>
</dbReference>
<dbReference type="SUPFAM" id="SSF53623">
    <property type="entry name" value="MurD-like peptide ligases, catalytic domain"/>
    <property type="match status" value="1"/>
</dbReference>
<keyword evidence="9 14" id="KW-0133">Cell shape</keyword>
<dbReference type="UniPathway" id="UPA00219"/>
<evidence type="ECO:0000313" key="18">
    <source>
        <dbReference type="EMBL" id="EGV19577.1"/>
    </source>
</evidence>
<dbReference type="OrthoDB" id="9804126at2"/>
<evidence type="ECO:0000256" key="2">
    <source>
        <dbReference type="ARBA" id="ARBA00004752"/>
    </source>
</evidence>
<organism evidence="18 19">
    <name type="scientific">Thiocapsa marina 5811</name>
    <dbReference type="NCBI Taxonomy" id="768671"/>
    <lineage>
        <taxon>Bacteria</taxon>
        <taxon>Pseudomonadati</taxon>
        <taxon>Pseudomonadota</taxon>
        <taxon>Gammaproteobacteria</taxon>
        <taxon>Chromatiales</taxon>
        <taxon>Chromatiaceae</taxon>
        <taxon>Thiocapsa</taxon>
    </lineage>
</organism>
<dbReference type="GO" id="GO:0005737">
    <property type="term" value="C:cytoplasm"/>
    <property type="evidence" value="ECO:0007669"/>
    <property type="project" value="UniProtKB-SubCell"/>
</dbReference>
<dbReference type="eggNOG" id="COG0773">
    <property type="taxonomic scope" value="Bacteria"/>
</dbReference>
<dbReference type="InterPro" id="IPR013221">
    <property type="entry name" value="Mur_ligase_cen"/>
</dbReference>
<dbReference type="Pfam" id="PF01225">
    <property type="entry name" value="Mur_ligase"/>
    <property type="match status" value="1"/>
</dbReference>
<dbReference type="GO" id="GO:0071555">
    <property type="term" value="P:cell wall organization"/>
    <property type="evidence" value="ECO:0007669"/>
    <property type="project" value="UniProtKB-KW"/>
</dbReference>
<reference evidence="18 19" key="1">
    <citation type="submission" date="2011-06" db="EMBL/GenBank/DDBJ databases">
        <title>The draft genome of Thiocapsa marina 5811.</title>
        <authorList>
            <consortium name="US DOE Joint Genome Institute (JGI-PGF)"/>
            <person name="Lucas S."/>
            <person name="Han J."/>
            <person name="Cheng J.-F."/>
            <person name="Goodwin L."/>
            <person name="Pitluck S."/>
            <person name="Peters L."/>
            <person name="Land M.L."/>
            <person name="Hauser L."/>
            <person name="Vogl K."/>
            <person name="Liu Z."/>
            <person name="Imhoff J."/>
            <person name="Thiel V."/>
            <person name="Frigaard N.-U."/>
            <person name="Bryant D."/>
            <person name="Woyke T.J."/>
        </authorList>
    </citation>
    <scope>NUCLEOTIDE SEQUENCE [LARGE SCALE GENOMIC DNA]</scope>
    <source>
        <strain evidence="18 19">5811</strain>
    </source>
</reference>
<evidence type="ECO:0000256" key="7">
    <source>
        <dbReference type="ARBA" id="ARBA00022741"/>
    </source>
</evidence>
<evidence type="ECO:0000259" key="17">
    <source>
        <dbReference type="Pfam" id="PF08245"/>
    </source>
</evidence>
<comment type="function">
    <text evidence="14">Cell wall formation.</text>
</comment>